<dbReference type="InterPro" id="IPR050272">
    <property type="entry name" value="Isochorismatase-like_hydrls"/>
</dbReference>
<organism evidence="3 4">
    <name type="scientific">Aliarcobacter butzleri L355</name>
    <dbReference type="NCBI Taxonomy" id="1447263"/>
    <lineage>
        <taxon>Bacteria</taxon>
        <taxon>Pseudomonadati</taxon>
        <taxon>Campylobacterota</taxon>
        <taxon>Epsilonproteobacteria</taxon>
        <taxon>Campylobacterales</taxon>
        <taxon>Arcobacteraceae</taxon>
        <taxon>Aliarcobacter</taxon>
    </lineage>
</organism>
<sequence>MKQTALLLVDFQNDYFSTFEGAKFELEGTEKASSNASKILEFFRKNEGKIIHIKHESAKGALFFEIGTQGVNIHKSVEPKEDEIVVTKNFPNSFKDTNLKEILDEINIKSLIIVGAMSHMCIDATTRAAKDFGYECTVISDATATRDLQFGDIVVPSKYVHASFMAALEFAYAKIKTTTEILKGF</sequence>
<gene>
    <name evidence="3" type="ORF">AF80_04925</name>
</gene>
<dbReference type="PATRIC" id="fig|1447263.3.peg.963"/>
<dbReference type="GO" id="GO:0016787">
    <property type="term" value="F:hydrolase activity"/>
    <property type="evidence" value="ECO:0007669"/>
    <property type="project" value="UniProtKB-KW"/>
</dbReference>
<dbReference type="CDD" id="cd01014">
    <property type="entry name" value="nicotinamidase_related"/>
    <property type="match status" value="1"/>
</dbReference>
<dbReference type="EMBL" id="JAIW01000029">
    <property type="protein sequence ID" value="KLE10255.1"/>
    <property type="molecule type" value="Genomic_DNA"/>
</dbReference>
<feature type="domain" description="Isochorismatase-like" evidence="2">
    <location>
        <begin position="4"/>
        <end position="149"/>
    </location>
</feature>
<dbReference type="InterPro" id="IPR000868">
    <property type="entry name" value="Isochorismatase-like_dom"/>
</dbReference>
<evidence type="ECO:0000313" key="4">
    <source>
        <dbReference type="Proteomes" id="UP000035154"/>
    </source>
</evidence>
<comment type="caution">
    <text evidence="3">The sequence shown here is derived from an EMBL/GenBank/DDBJ whole genome shotgun (WGS) entry which is preliminary data.</text>
</comment>
<dbReference type="PANTHER" id="PTHR43540">
    <property type="entry name" value="PEROXYUREIDOACRYLATE/UREIDOACRYLATE AMIDOHYDROLASE-RELATED"/>
    <property type="match status" value="1"/>
</dbReference>
<dbReference type="RefSeq" id="WP_046998174.1">
    <property type="nucleotide sequence ID" value="NZ_JAIW01000029.1"/>
</dbReference>
<dbReference type="Proteomes" id="UP000035154">
    <property type="component" value="Unassembled WGS sequence"/>
</dbReference>
<evidence type="ECO:0000313" key="3">
    <source>
        <dbReference type="EMBL" id="KLE10255.1"/>
    </source>
</evidence>
<protein>
    <submittedName>
        <fullName evidence="3">Isochorismatase</fullName>
    </submittedName>
</protein>
<reference evidence="3 4" key="1">
    <citation type="submission" date="2014-01" db="EMBL/GenBank/DDBJ databases">
        <title>Development of a Comparative Genomic Fingerprinting Assay for High Resolution Genotyping of Arcobacter butzleri.</title>
        <authorList>
            <person name="Webb A.L."/>
            <person name="Inglis G.D."/>
            <person name="Kruczkiewicz P."/>
            <person name="Selinger L.B."/>
            <person name="Taboada E.N."/>
        </authorList>
    </citation>
    <scope>NUCLEOTIDE SEQUENCE [LARGE SCALE GENOMIC DNA]</scope>
    <source>
        <strain evidence="3 4">L355</strain>
    </source>
</reference>
<name>A0A0G9KX30_9BACT</name>
<dbReference type="Pfam" id="PF00857">
    <property type="entry name" value="Isochorismatase"/>
    <property type="match status" value="1"/>
</dbReference>
<keyword evidence="1" id="KW-0378">Hydrolase</keyword>
<evidence type="ECO:0000259" key="2">
    <source>
        <dbReference type="Pfam" id="PF00857"/>
    </source>
</evidence>
<dbReference type="AlphaFoldDB" id="A0A0G9KX30"/>
<accession>A0A0G9KX30</accession>
<dbReference type="Gene3D" id="3.40.50.850">
    <property type="entry name" value="Isochorismatase-like"/>
    <property type="match status" value="1"/>
</dbReference>
<dbReference type="PANTHER" id="PTHR43540:SF1">
    <property type="entry name" value="ISOCHORISMATASE HYDROLASE"/>
    <property type="match status" value="1"/>
</dbReference>
<evidence type="ECO:0000256" key="1">
    <source>
        <dbReference type="ARBA" id="ARBA00022801"/>
    </source>
</evidence>
<dbReference type="InterPro" id="IPR036380">
    <property type="entry name" value="Isochorismatase-like_sf"/>
</dbReference>
<proteinExistence type="predicted"/>
<dbReference type="SUPFAM" id="SSF52499">
    <property type="entry name" value="Isochorismatase-like hydrolases"/>
    <property type="match status" value="1"/>
</dbReference>